<evidence type="ECO:0000313" key="2">
    <source>
        <dbReference type="Proteomes" id="UP001163850"/>
    </source>
</evidence>
<reference evidence="1" key="1">
    <citation type="submission" date="2022-08" db="EMBL/GenBank/DDBJ databases">
        <authorList>
            <consortium name="DOE Joint Genome Institute"/>
            <person name="Min B."/>
            <person name="Riley R."/>
            <person name="Sierra-Patev S."/>
            <person name="Naranjo-Ortiz M."/>
            <person name="Looney B."/>
            <person name="Konkel Z."/>
            <person name="Slot J.C."/>
            <person name="Sakamoto Y."/>
            <person name="Steenwyk J.L."/>
            <person name="Rokas A."/>
            <person name="Carro J."/>
            <person name="Camarero S."/>
            <person name="Ferreira P."/>
            <person name="Molpeceres G."/>
            <person name="Ruiz-Duenas F.J."/>
            <person name="Serrano A."/>
            <person name="Henrissat B."/>
            <person name="Drula E."/>
            <person name="Hughes K.W."/>
            <person name="Mata J.L."/>
            <person name="Ishikawa N.K."/>
            <person name="Vargas-Isla R."/>
            <person name="Ushijima S."/>
            <person name="Smith C.A."/>
            <person name="Ahrendt S."/>
            <person name="Andreopoulos W."/>
            <person name="He G."/>
            <person name="Labutti K."/>
            <person name="Lipzen A."/>
            <person name="Ng V."/>
            <person name="Sandor L."/>
            <person name="Barry K."/>
            <person name="Martinez A.T."/>
            <person name="Xiao Y."/>
            <person name="Gibbons J.G."/>
            <person name="Terashima K."/>
            <person name="Hibbett D.S."/>
            <person name="Grigoriev I.V."/>
        </authorList>
    </citation>
    <scope>NUCLEOTIDE SEQUENCE</scope>
    <source>
        <strain evidence="1">TFB7829</strain>
    </source>
</reference>
<accession>A0AA38PQ45</accession>
<gene>
    <name evidence="1" type="ORF">F5890DRAFT_1372025</name>
</gene>
<dbReference type="EMBL" id="MU802318">
    <property type="protein sequence ID" value="KAJ3979551.1"/>
    <property type="molecule type" value="Genomic_DNA"/>
</dbReference>
<proteinExistence type="predicted"/>
<feature type="non-terminal residue" evidence="1">
    <location>
        <position position="99"/>
    </location>
</feature>
<sequence length="99" mass="11682">QYHEEQSRELGKDEKRKGARKICEEVSNKHYAQTGVRTKLNYATLISHSKGKRTMSEFNQTKQLLTPQEENVIVDYVIQMAERGFPLSPRRIREHMHQI</sequence>
<organism evidence="1 2">
    <name type="scientific">Lentinula detonsa</name>
    <dbReference type="NCBI Taxonomy" id="2804962"/>
    <lineage>
        <taxon>Eukaryota</taxon>
        <taxon>Fungi</taxon>
        <taxon>Dikarya</taxon>
        <taxon>Basidiomycota</taxon>
        <taxon>Agaricomycotina</taxon>
        <taxon>Agaricomycetes</taxon>
        <taxon>Agaricomycetidae</taxon>
        <taxon>Agaricales</taxon>
        <taxon>Marasmiineae</taxon>
        <taxon>Omphalotaceae</taxon>
        <taxon>Lentinula</taxon>
    </lineage>
</organism>
<evidence type="ECO:0008006" key="3">
    <source>
        <dbReference type="Google" id="ProtNLM"/>
    </source>
</evidence>
<evidence type="ECO:0000313" key="1">
    <source>
        <dbReference type="EMBL" id="KAJ3979551.1"/>
    </source>
</evidence>
<feature type="non-terminal residue" evidence="1">
    <location>
        <position position="1"/>
    </location>
</feature>
<dbReference type="Proteomes" id="UP001163850">
    <property type="component" value="Unassembled WGS sequence"/>
</dbReference>
<comment type="caution">
    <text evidence="1">The sequence shown here is derived from an EMBL/GenBank/DDBJ whole genome shotgun (WGS) entry which is preliminary data.</text>
</comment>
<protein>
    <recommendedName>
        <fullName evidence="3">HTH CENPB-type domain-containing protein</fullName>
    </recommendedName>
</protein>
<dbReference type="AlphaFoldDB" id="A0AA38PQ45"/>
<name>A0AA38PQ45_9AGAR</name>